<proteinExistence type="predicted"/>
<dbReference type="PIR" id="T30386">
    <property type="entry name" value="T30386"/>
</dbReference>
<reference evidence="3" key="2">
    <citation type="journal article" date="2015" name="Dokl. Biochem. Biophys.">
        <title>The enhancin gene: One of the genetic determinants of population variation in baculoviral virulence.</title>
        <authorList>
            <person name="Martemyanov V.V."/>
            <person name="Kabilov M.R."/>
            <person name="Tupikin A.E."/>
            <person name="Baturina O.A."/>
            <person name="Belousova I.A."/>
            <person name="Podgwaite J.D."/>
            <person name="Ilynykh A.V."/>
            <person name="Vlassov V.V."/>
        </authorList>
    </citation>
    <scope>NUCLEOTIDE SEQUENCE</scope>
    <source>
        <strain evidence="3">LdMNPV-27/2</strain>
        <strain evidence="6">LdMNPV-45/0</strain>
    </source>
</reference>
<reference evidence="7" key="8">
    <citation type="submission" date="2016-07" db="EMBL/GenBank/DDBJ databases">
        <title>Complete genome of LdMNPV (Lymantria dispar nucleopolyhedrovirus) isolated in south-western Poland.</title>
        <authorList>
            <person name="Krejmer-Rabalska M."/>
            <person name="Rabalski L."/>
            <person name="Skrzecz I."/>
            <person name="Szewczyk B."/>
        </authorList>
    </citation>
    <scope>NUCLEOTIDE SEQUENCE</scope>
    <source>
        <strain evidence="7">RR01</strain>
    </source>
</reference>
<evidence type="ECO:0000313" key="9">
    <source>
        <dbReference type="EMBL" id="AWJ76654.1"/>
    </source>
</evidence>
<dbReference type="RefSeq" id="NP_047675.1">
    <property type="nucleotide sequence ID" value="NC_001973.1"/>
</dbReference>
<evidence type="ECO:0000313" key="4">
    <source>
        <dbReference type="EMBL" id="AMO27537.1"/>
    </source>
</evidence>
<reference evidence="4" key="5">
    <citation type="submission" date="2016-03" db="EMBL/GenBank/DDBJ databases">
        <title>Geographic isolates of Lymantria dispar multiple nucleopolyhedrovirus: Genomic analysis and biological activity against different host strains of Lymantria dispar.</title>
        <authorList>
            <person name="Harrison R.L."/>
            <person name="Rowley D.L."/>
            <person name="Keena M.A."/>
        </authorList>
    </citation>
    <scope>NUCLEOTIDE SEQUENCE</scope>
    <source>
        <strain evidence="4">3054</strain>
        <strain evidence="5">Ab-a624</strain>
    </source>
</reference>
<keyword evidence="14" id="KW-1185">Reference proteome</keyword>
<evidence type="ECO:0000313" key="13">
    <source>
        <dbReference type="EMBL" id="QIT08083.1"/>
    </source>
</evidence>
<protein>
    <submittedName>
        <fullName evidence="9">Ac29</fullName>
    </submittedName>
    <submittedName>
        <fullName evidence="1">LdOrf-39 peptide</fullName>
    </submittedName>
    <submittedName>
        <fullName evidence="3">Orf-35 protein</fullName>
    </submittedName>
</protein>
<sequence>MSSRASDCNQCLREELNRIIQTKKRLAIKMEHWERIRRITKNARELREIDRTLAEMRMEFLKFGEKHF</sequence>
<reference evidence="13" key="12">
    <citation type="submission" date="2019-11" db="EMBL/GenBank/DDBJ databases">
        <title>Strain of Lymantria dispar multiple nucleopolyhedrovirus, used for insecticide preparation.</title>
        <authorList>
            <person name="Kolosov A.V."/>
            <person name="Moiseeva A.A."/>
            <person name="Okhlopkova O.V."/>
            <person name="Safatov A.S."/>
        </authorList>
    </citation>
    <scope>NUCLEOTIDE SEQUENCE</scope>
    <source>
        <strain evidence="13">NSh-07</strain>
    </source>
</reference>
<dbReference type="EMBL" id="MK411293">
    <property type="protein sequence ID" value="QCQ67609.1"/>
    <property type="molecule type" value="Genomic_DNA"/>
</dbReference>
<evidence type="ECO:0000313" key="6">
    <source>
        <dbReference type="EMBL" id="AMO65531.1"/>
    </source>
</evidence>
<evidence type="ECO:0000313" key="11">
    <source>
        <dbReference type="EMBL" id="QCQ67450.1"/>
    </source>
</evidence>
<evidence type="ECO:0000313" key="10">
    <source>
        <dbReference type="EMBL" id="QCQ67290.1"/>
    </source>
</evidence>
<evidence type="ECO:0000313" key="3">
    <source>
        <dbReference type="EMBL" id="AJR20311.1"/>
    </source>
</evidence>
<dbReference type="EMBL" id="MK411292">
    <property type="protein sequence ID" value="QCQ67450.1"/>
    <property type="molecule type" value="Genomic_DNA"/>
</dbReference>
<reference evidence="8" key="9">
    <citation type="journal article" date="2017" name="J. Invertebr. Pathol.">
        <title>A comparison of the adaptations of strains of Lymantria dispar multiple nucleopolyhedrovirus to hosts from spatially isolated populations.</title>
        <authorList>
            <person name="Martemyanov V.V."/>
            <person name="Podgwaite J.D."/>
            <person name="Belousova I.A."/>
            <person name="Pavlushin S.V."/>
            <person name="Slavicek J.M."/>
            <person name="Baturina O.A."/>
            <person name="Kabilov M.R."/>
            <person name="Ilyinykh A.V."/>
        </authorList>
    </citation>
    <scope>NUCLEOTIDE SEQUENCE</scope>
    <source>
        <strain evidence="8">LdMNPV-27/0</strain>
    </source>
</reference>
<dbReference type="EMBL" id="MF311096">
    <property type="protein sequence ID" value="AWJ76654.1"/>
    <property type="molecule type" value="Genomic_DNA"/>
</dbReference>
<dbReference type="EMBL" id="MK411291">
    <property type="protein sequence ID" value="QCQ67290.1"/>
    <property type="molecule type" value="Genomic_DNA"/>
</dbReference>
<dbReference type="KEGG" id="vg:1488614"/>
<evidence type="ECO:0000313" key="12">
    <source>
        <dbReference type="EMBL" id="QCQ67609.1"/>
    </source>
</evidence>
<dbReference type="EMBL" id="KT626570">
    <property type="protein sequence ID" value="AMO27537.1"/>
    <property type="molecule type" value="Genomic_DNA"/>
</dbReference>
<evidence type="ECO:0000313" key="7">
    <source>
        <dbReference type="EMBL" id="AOW42899.1"/>
    </source>
</evidence>
<reference evidence="6" key="6">
    <citation type="submission" date="2016-03" db="EMBL/GenBank/DDBJ databases">
        <authorList>
            <person name="Ploux O."/>
        </authorList>
    </citation>
    <scope>NUCLEOTIDE SEQUENCE</scope>
    <source>
        <strain evidence="6">LdMNPV-45/0</strain>
    </source>
</reference>
<evidence type="ECO:0000313" key="14">
    <source>
        <dbReference type="Proteomes" id="UP000203997"/>
    </source>
</evidence>
<dbReference type="EMBL" id="KM386655">
    <property type="protein sequence ID" value="AIX47877.1"/>
    <property type="molecule type" value="Genomic_DNA"/>
</dbReference>
<reference evidence="1 14" key="1">
    <citation type="journal article" date="1999" name="Virology">
        <title>Sequence and analysis of the genome of a baculovirus pathogenic for Lymantria dispar.</title>
        <authorList>
            <person name="Kuzio J."/>
            <person name="Pearson M.N."/>
            <person name="Harwood S.H."/>
            <person name="Funk C.J."/>
            <person name="Evans J.T."/>
            <person name="Slavicek J.M."/>
            <person name="Rohrmann G.F."/>
        </authorList>
    </citation>
    <scope>NUCLEOTIDE SEQUENCE [LARGE SCALE GENOMIC DNA]</scope>
</reference>
<reference evidence="10" key="11">
    <citation type="submission" date="2019-01" db="EMBL/GenBank/DDBJ databases">
        <title>New Siberian Lymantria dispar nucleopolyhedrovirus strain forms single nucleocapsids within cubic polyhedra.</title>
        <authorList>
            <person name="Pavlushin S.V."/>
            <person name="Ilinsky Y.Y."/>
            <person name="Belousova I.A."/>
            <person name="Bayborodin S.I."/>
            <person name="Lunev E.A."/>
            <person name="Toshchakov S.V."/>
            <person name="Martemyanov V.V."/>
        </authorList>
    </citation>
    <scope>NUCLEOTIDE SEQUENCE</scope>
    <source>
        <strain evidence="10">LDMN_Nsk06_pass_01_repl_01</strain>
        <strain evidence="11">LDMN_Nsk07_pass_01_repl_02</strain>
        <strain evidence="12">LDMN_Nsk15_pass_02_repl_01</strain>
    </source>
</reference>
<dbReference type="EMBL" id="KP027546">
    <property type="protein sequence ID" value="AJR20311.1"/>
    <property type="molecule type" value="Genomic_DNA"/>
</dbReference>
<reference evidence="3" key="7">
    <citation type="submission" date="2016-04" db="EMBL/GenBank/DDBJ databases">
        <authorList>
            <person name="Evans L.H."/>
            <person name="Alamgir A."/>
            <person name="Owens N."/>
            <person name="Weber N.D."/>
            <person name="Virtaneva K."/>
            <person name="Barbian K."/>
            <person name="Babar A."/>
            <person name="Rosenke K."/>
        </authorList>
    </citation>
    <scope>NUCLEOTIDE SEQUENCE</scope>
    <source>
        <strain evidence="3">LdMNPV-27/2</strain>
    </source>
</reference>
<evidence type="ECO:0000313" key="2">
    <source>
        <dbReference type="EMBL" id="AIX47877.1"/>
    </source>
</evidence>
<dbReference type="EMBL" id="KU862282">
    <property type="protein sequence ID" value="AMO65531.1"/>
    <property type="molecule type" value="Genomic_DNA"/>
</dbReference>
<organism evidence="1 14">
    <name type="scientific">Lymantria dispar multicapsid nuclear polyhedrosis virus</name>
    <name type="common">LdMNPV</name>
    <dbReference type="NCBI Taxonomy" id="10449"/>
    <lineage>
        <taxon>Viruses</taxon>
        <taxon>Viruses incertae sedis</taxon>
        <taxon>Naldaviricetes</taxon>
        <taxon>Lefavirales</taxon>
        <taxon>Baculoviridae</taxon>
        <taxon>Alphabaculovirus</taxon>
        <taxon>Alphabaculovirus lydisparis</taxon>
    </lineage>
</organism>
<dbReference type="Pfam" id="PF06034">
    <property type="entry name" value="DUF919"/>
    <property type="match status" value="1"/>
</dbReference>
<accession>Q9YMT5</accession>
<dbReference type="EMBL" id="AF081810">
    <property type="protein sequence ID" value="AAC70224.1"/>
    <property type="molecule type" value="Genomic_DNA"/>
</dbReference>
<reference evidence="9" key="10">
    <citation type="submission" date="2017-06" db="EMBL/GenBank/DDBJ databases">
        <title>Complete Genome Sequence of a Lymantria dispar Nucleopolyhedrovirus (LdMNPV) strain from Turkey.</title>
        <authorList>
            <person name="Gencer D."/>
            <person name="Inan C."/>
            <person name="Nalcacioglu R."/>
            <person name="Yin F."/>
            <person name="Zhu Z."/>
            <person name="Wang J."/>
            <person name="Hu Z."/>
            <person name="Arif B.M."/>
            <person name="Demirbag Z."/>
            <person name="Demir I."/>
        </authorList>
    </citation>
    <scope>NUCLEOTIDE SEQUENCE</scope>
    <source>
        <strain evidence="9">T3</strain>
    </source>
</reference>
<dbReference type="Proteomes" id="UP000203997">
    <property type="component" value="Segment"/>
</dbReference>
<evidence type="ECO:0000313" key="5">
    <source>
        <dbReference type="EMBL" id="AMO27892.1"/>
    </source>
</evidence>
<evidence type="ECO:0000313" key="8">
    <source>
        <dbReference type="EMBL" id="AQQ80059.1"/>
    </source>
</evidence>
<name>Q9YMT5_NPVLD</name>
<reference evidence="2" key="4">
    <citation type="journal article" date="2015" name="Genome Announc.">
        <title>Complete Genome Sequence of the Strain of Lymantria dispar Multiple Nucleopolyhedrovirus Found in the Gypsy Moth Biopesticide Virin-ENSh.</title>
        <authorList>
            <person name="Harrison R.L."/>
            <person name="Rowley D.L."/>
        </authorList>
    </citation>
    <scope>NUCLEOTIDE SEQUENCE</scope>
    <source>
        <strain evidence="2">3029</strain>
    </source>
</reference>
<dbReference type="EMBL" id="KY249580">
    <property type="protein sequence ID" value="AQQ80059.1"/>
    <property type="molecule type" value="Genomic_DNA"/>
</dbReference>
<gene>
    <name evidence="7" type="primary">orf36</name>
    <name evidence="9" type="ORF">LdMNPV-T3_00037</name>
</gene>
<dbReference type="OrthoDB" id="24948at10239"/>
<dbReference type="EMBL" id="KT626572">
    <property type="protein sequence ID" value="AMO27892.1"/>
    <property type="molecule type" value="Genomic_DNA"/>
</dbReference>
<evidence type="ECO:0000313" key="1">
    <source>
        <dbReference type="EMBL" id="AAC70224.1"/>
    </source>
</evidence>
<reference evidence="3" key="3">
    <citation type="journal article" date="2015" name="Genome Announc.">
        <title>Complete Genome Sequence of a Western Siberian Lymantria dispar Multiple Nucleopolyhedrovirus Isolate.</title>
        <authorList>
            <person name="Kabilov M.R."/>
            <person name="Martemyanov V.V."/>
            <person name="Tupikin A.E."/>
            <person name="Baturina O.A."/>
            <person name="Belousova I.A."/>
            <person name="Bondar A.A."/>
            <person name="Ilyinykh A.V."/>
        </authorList>
    </citation>
    <scope>NUCLEOTIDE SEQUENCE</scope>
    <source>
        <strain evidence="3">LdMNPV-27/2</strain>
    </source>
</reference>
<dbReference type="EMBL" id="MN661137">
    <property type="protein sequence ID" value="QIT08083.1"/>
    <property type="molecule type" value="Genomic_DNA"/>
</dbReference>
<dbReference type="EMBL" id="KX618634">
    <property type="protein sequence ID" value="AOW42899.1"/>
    <property type="molecule type" value="Genomic_DNA"/>
</dbReference>
<dbReference type="InterPro" id="IPR009265">
    <property type="entry name" value="AcMNPV_Orf29"/>
</dbReference>
<organismHost>
    <name type="scientific">Lepidoptera</name>
    <name type="common">moths &amp; butterflies</name>
    <dbReference type="NCBI Taxonomy" id="7088"/>
</organismHost>